<keyword evidence="6 8" id="KW-0472">Membrane</keyword>
<evidence type="ECO:0000256" key="7">
    <source>
        <dbReference type="ARBA" id="ARBA00023237"/>
    </source>
</evidence>
<sequence>MGKILSNAIVRRTLSLTVFFCVLFSSVAISSDIGSQSDVAESGERMTLKVRGVTLENVFSMIEAQTSFKFIYRKDNGETSKKVTLMMEREDLNTVLKEIGKQTGASFQTVKNSISVKIGETPKGAVKSKKQQERRLKGKVTDADSGEALIGATVMIKGTTQGTTTNMEGVFDLPLPAGATAVIVSFVGYTEEELEIANSSFIDIKLRPDMSTLGEVVVTAIGIKREKAKLGYAISEVSGSEIAESVDNNVFNSLKGKVPGMVINTATGGSTGSSNVVLRGYSTVQGDNQALIVVDGIPYSNNSFGQGNSNSGIDLGSGIGDINPEDIESVTVLKGANASALYGSRAINGAIVITTKKGSGKKGWGVQFSSSMVVKEMGFEPDLQNEYGQGGSAKTFGEFDGVDDDGMPYLALNNVRSWGAKFDGQDVSVKWIREEPVRKYVSQPDNYKDFFRTGTNFINNLSVTGSADKATIRVNIMANNLKDIVPTSEQDKYGLTVRGTQQIGERINLDAKLSYITSQTHNRLTLGNQRGAYSGLVTGPRSFYLDDLKRYRYPVTGKTYDQHRTFGDNMPVAWSTSTGSSAGNPYWELYENPNDDKRDRLNGMVKVGVDILPGLQVFGRIGWDNSYIEARKVAEKYSRYYRFDGQLTSSMGERTELNTDFLVSYNKDINSDFSVSANVGGNRRKEERTYKELHGTHFTVMDFNSFNNIEHRYQSESKEERAVNSVYGMVAFSYKNIANIDATLRNDWTSTLPDGNNSFLYPSVSGSLVFSEAFNIKGKILSFGKLRASYAEVGNDTRPYITKRAYSFNNDEMGRAYAYLPKRVWNEGLKPERNKSVELGLDLGFFDDRLSLDLTWYRSNVVNQILESSPLAISSGYESWAINAGEIQNSGIELSLSAIPVRVGKFQWTTRFNYADNVSEVVAFDEDTDQIVLGNGRGVQILAKKGEPYGAIYGRKFLRNDEGVVVVDQHGFPMYEEGDQRIGNVMPDFTAAVNNEFSYGKWRMNVLVDMSFGGEITSWSETWMGLRGTASKTLEGRAEWIQARENGNVDEEHIYSSEGGYGEWVGNSVYEDGTPNEGENAKYLNPYRYWDEMKRDKAGESTLVDASYVKLRELSLSYDLTDLAKKIGAPIKNASLSFSGRNLLLLHSDSDLFDPDSYRFSTGTSSLGIESAAWPSMRSYAFTFRASF</sequence>
<dbReference type="Gene3D" id="2.60.40.1120">
    <property type="entry name" value="Carboxypeptidase-like, regulatory domain"/>
    <property type="match status" value="1"/>
</dbReference>
<evidence type="ECO:0000256" key="5">
    <source>
        <dbReference type="ARBA" id="ARBA00023077"/>
    </source>
</evidence>
<dbReference type="InterPro" id="IPR000531">
    <property type="entry name" value="Beta-barrel_TonB"/>
</dbReference>
<dbReference type="Proteomes" id="UP001348817">
    <property type="component" value="Chromosome"/>
</dbReference>
<dbReference type="NCBIfam" id="TIGR04057">
    <property type="entry name" value="SusC_RagA_signa"/>
    <property type="match status" value="1"/>
</dbReference>
<evidence type="ECO:0000256" key="6">
    <source>
        <dbReference type="ARBA" id="ARBA00023136"/>
    </source>
</evidence>
<gene>
    <name evidence="12" type="ORF">FUAX_17610</name>
</gene>
<dbReference type="Pfam" id="PF07715">
    <property type="entry name" value="Plug"/>
    <property type="match status" value="1"/>
</dbReference>
<dbReference type="InterPro" id="IPR023997">
    <property type="entry name" value="TonB-dep_OMP_SusC/RagA_CS"/>
</dbReference>
<dbReference type="InterPro" id="IPR036942">
    <property type="entry name" value="Beta-barrel_TonB_sf"/>
</dbReference>
<dbReference type="PROSITE" id="PS52016">
    <property type="entry name" value="TONB_DEPENDENT_REC_3"/>
    <property type="match status" value="1"/>
</dbReference>
<dbReference type="SUPFAM" id="SSF49464">
    <property type="entry name" value="Carboxypeptidase regulatory domain-like"/>
    <property type="match status" value="1"/>
</dbReference>
<dbReference type="Gene3D" id="2.40.170.20">
    <property type="entry name" value="TonB-dependent receptor, beta-barrel domain"/>
    <property type="match status" value="1"/>
</dbReference>
<evidence type="ECO:0000256" key="2">
    <source>
        <dbReference type="ARBA" id="ARBA00022448"/>
    </source>
</evidence>
<dbReference type="NCBIfam" id="TIGR04056">
    <property type="entry name" value="OMP_RagA_SusC"/>
    <property type="match status" value="1"/>
</dbReference>
<protein>
    <submittedName>
        <fullName evidence="12">SusC/RagA family TonB-linked outer membrane protein</fullName>
    </submittedName>
</protein>
<dbReference type="EMBL" id="AP025314">
    <property type="protein sequence ID" value="BDD09329.1"/>
    <property type="molecule type" value="Genomic_DNA"/>
</dbReference>
<evidence type="ECO:0000256" key="3">
    <source>
        <dbReference type="ARBA" id="ARBA00022452"/>
    </source>
</evidence>
<organism evidence="12 13">
    <name type="scientific">Fulvitalea axinellae</name>
    <dbReference type="NCBI Taxonomy" id="1182444"/>
    <lineage>
        <taxon>Bacteria</taxon>
        <taxon>Pseudomonadati</taxon>
        <taxon>Bacteroidota</taxon>
        <taxon>Cytophagia</taxon>
        <taxon>Cytophagales</taxon>
        <taxon>Persicobacteraceae</taxon>
        <taxon>Fulvitalea</taxon>
    </lineage>
</organism>
<evidence type="ECO:0000256" key="1">
    <source>
        <dbReference type="ARBA" id="ARBA00004571"/>
    </source>
</evidence>
<keyword evidence="7 8" id="KW-0998">Cell outer membrane</keyword>
<keyword evidence="2 8" id="KW-0813">Transport</keyword>
<evidence type="ECO:0000313" key="12">
    <source>
        <dbReference type="EMBL" id="BDD09329.1"/>
    </source>
</evidence>
<dbReference type="InterPro" id="IPR037066">
    <property type="entry name" value="Plug_dom_sf"/>
</dbReference>
<evidence type="ECO:0000256" key="9">
    <source>
        <dbReference type="RuleBase" id="RU003357"/>
    </source>
</evidence>
<evidence type="ECO:0000259" key="11">
    <source>
        <dbReference type="Pfam" id="PF07715"/>
    </source>
</evidence>
<proteinExistence type="inferred from homology"/>
<name>A0AAU9CB54_9BACT</name>
<evidence type="ECO:0000259" key="10">
    <source>
        <dbReference type="Pfam" id="PF00593"/>
    </source>
</evidence>
<dbReference type="InterPro" id="IPR039426">
    <property type="entry name" value="TonB-dep_rcpt-like"/>
</dbReference>
<feature type="domain" description="TonB-dependent receptor-like beta-barrel" evidence="10">
    <location>
        <begin position="546"/>
        <end position="1143"/>
    </location>
</feature>
<dbReference type="InterPro" id="IPR012910">
    <property type="entry name" value="Plug_dom"/>
</dbReference>
<evidence type="ECO:0000256" key="8">
    <source>
        <dbReference type="PROSITE-ProRule" id="PRU01360"/>
    </source>
</evidence>
<evidence type="ECO:0000313" key="13">
    <source>
        <dbReference type="Proteomes" id="UP001348817"/>
    </source>
</evidence>
<comment type="similarity">
    <text evidence="8 9">Belongs to the TonB-dependent receptor family.</text>
</comment>
<feature type="domain" description="TonB-dependent receptor plug" evidence="11">
    <location>
        <begin position="229"/>
        <end position="350"/>
    </location>
</feature>
<dbReference type="KEGG" id="fax:FUAX_17610"/>
<dbReference type="AlphaFoldDB" id="A0AAU9CB54"/>
<comment type="subcellular location">
    <subcellularLocation>
        <location evidence="1 8">Cell outer membrane</location>
        <topology evidence="1 8">Multi-pass membrane protein</topology>
    </subcellularLocation>
</comment>
<reference evidence="12 13" key="1">
    <citation type="submission" date="2021-12" db="EMBL/GenBank/DDBJ databases">
        <title>Genome sequencing of bacteria with rrn-lacking chromosome and rrn-plasmid.</title>
        <authorList>
            <person name="Anda M."/>
            <person name="Iwasaki W."/>
        </authorList>
    </citation>
    <scope>NUCLEOTIDE SEQUENCE [LARGE SCALE GENOMIC DNA]</scope>
    <source>
        <strain evidence="12 13">DSM 100852</strain>
    </source>
</reference>
<dbReference type="InterPro" id="IPR008969">
    <property type="entry name" value="CarboxyPept-like_regulatory"/>
</dbReference>
<dbReference type="Pfam" id="PF13715">
    <property type="entry name" value="CarbopepD_reg_2"/>
    <property type="match status" value="1"/>
</dbReference>
<dbReference type="SUPFAM" id="SSF56935">
    <property type="entry name" value="Porins"/>
    <property type="match status" value="1"/>
</dbReference>
<dbReference type="Pfam" id="PF00593">
    <property type="entry name" value="TonB_dep_Rec_b-barrel"/>
    <property type="match status" value="1"/>
</dbReference>
<keyword evidence="5 9" id="KW-0798">TonB box</keyword>
<dbReference type="Gene3D" id="2.170.130.10">
    <property type="entry name" value="TonB-dependent receptor, plug domain"/>
    <property type="match status" value="1"/>
</dbReference>
<dbReference type="InterPro" id="IPR023996">
    <property type="entry name" value="TonB-dep_OMP_SusC/RagA"/>
</dbReference>
<evidence type="ECO:0000256" key="4">
    <source>
        <dbReference type="ARBA" id="ARBA00022692"/>
    </source>
</evidence>
<keyword evidence="13" id="KW-1185">Reference proteome</keyword>
<accession>A0AAU9CB54</accession>
<dbReference type="GO" id="GO:0009279">
    <property type="term" value="C:cell outer membrane"/>
    <property type="evidence" value="ECO:0007669"/>
    <property type="project" value="UniProtKB-SubCell"/>
</dbReference>
<dbReference type="RefSeq" id="WP_338394539.1">
    <property type="nucleotide sequence ID" value="NZ_AP025314.1"/>
</dbReference>
<keyword evidence="4 8" id="KW-0812">Transmembrane</keyword>
<keyword evidence="3 8" id="KW-1134">Transmembrane beta strand</keyword>